<dbReference type="PROSITE" id="PS50850">
    <property type="entry name" value="MFS"/>
    <property type="match status" value="1"/>
</dbReference>
<feature type="transmembrane region" description="Helical" evidence="6">
    <location>
        <begin position="433"/>
        <end position="451"/>
    </location>
</feature>
<dbReference type="InterPro" id="IPR020846">
    <property type="entry name" value="MFS_dom"/>
</dbReference>
<feature type="transmembrane region" description="Helical" evidence="6">
    <location>
        <begin position="228"/>
        <end position="251"/>
    </location>
</feature>
<feature type="transmembrane region" description="Helical" evidence="6">
    <location>
        <begin position="143"/>
        <end position="159"/>
    </location>
</feature>
<evidence type="ECO:0000259" key="7">
    <source>
        <dbReference type="PROSITE" id="PS50850"/>
    </source>
</evidence>
<feature type="transmembrane region" description="Helical" evidence="6">
    <location>
        <begin position="272"/>
        <end position="295"/>
    </location>
</feature>
<dbReference type="EMBL" id="BOQN01000038">
    <property type="protein sequence ID" value="GIM91027.1"/>
    <property type="molecule type" value="Genomic_DNA"/>
</dbReference>
<comment type="subcellular location">
    <subcellularLocation>
        <location evidence="1">Cell membrane</location>
        <topology evidence="1">Multi-pass membrane protein</topology>
    </subcellularLocation>
</comment>
<dbReference type="GO" id="GO:0005886">
    <property type="term" value="C:plasma membrane"/>
    <property type="evidence" value="ECO:0007669"/>
    <property type="project" value="UniProtKB-SubCell"/>
</dbReference>
<reference evidence="8 9" key="1">
    <citation type="submission" date="2021-03" db="EMBL/GenBank/DDBJ databases">
        <title>Whole genome shotgun sequence of Actinoplanes toevensis NBRC 105298.</title>
        <authorList>
            <person name="Komaki H."/>
            <person name="Tamura T."/>
        </authorList>
    </citation>
    <scope>NUCLEOTIDE SEQUENCE [LARGE SCALE GENOMIC DNA]</scope>
    <source>
        <strain evidence="8 9">NBRC 105298</strain>
    </source>
</reference>
<dbReference type="PANTHER" id="PTHR42718:SF9">
    <property type="entry name" value="MAJOR FACILITATOR SUPERFAMILY MULTIDRUG TRANSPORTER MFSC"/>
    <property type="match status" value="1"/>
</dbReference>
<dbReference type="PANTHER" id="PTHR42718">
    <property type="entry name" value="MAJOR FACILITATOR SUPERFAMILY MULTIDRUG TRANSPORTER MFSC"/>
    <property type="match status" value="1"/>
</dbReference>
<gene>
    <name evidence="8" type="primary">mmr_1</name>
    <name evidence="8" type="ORF">Ato02nite_028200</name>
</gene>
<protein>
    <submittedName>
        <fullName evidence="8">MFS transporter</fullName>
    </submittedName>
</protein>
<dbReference type="AlphaFoldDB" id="A0A919T980"/>
<comment type="caution">
    <text evidence="8">The sequence shown here is derived from an EMBL/GenBank/DDBJ whole genome shotgun (WGS) entry which is preliminary data.</text>
</comment>
<feature type="transmembrane region" description="Helical" evidence="6">
    <location>
        <begin position="61"/>
        <end position="78"/>
    </location>
</feature>
<evidence type="ECO:0000256" key="6">
    <source>
        <dbReference type="SAM" id="Phobius"/>
    </source>
</evidence>
<keyword evidence="2" id="KW-0813">Transport</keyword>
<dbReference type="InterPro" id="IPR036259">
    <property type="entry name" value="MFS_trans_sf"/>
</dbReference>
<evidence type="ECO:0000256" key="4">
    <source>
        <dbReference type="ARBA" id="ARBA00022989"/>
    </source>
</evidence>
<feature type="domain" description="Major facilitator superfamily (MFS) profile" evidence="7">
    <location>
        <begin position="19"/>
        <end position="455"/>
    </location>
</feature>
<evidence type="ECO:0000256" key="3">
    <source>
        <dbReference type="ARBA" id="ARBA00022692"/>
    </source>
</evidence>
<accession>A0A919T980</accession>
<dbReference type="Gene3D" id="1.20.1720.10">
    <property type="entry name" value="Multidrug resistance protein D"/>
    <property type="match status" value="1"/>
</dbReference>
<dbReference type="Gene3D" id="1.20.1250.20">
    <property type="entry name" value="MFS general substrate transporter like domains"/>
    <property type="match status" value="1"/>
</dbReference>
<feature type="transmembrane region" description="Helical" evidence="6">
    <location>
        <begin position="20"/>
        <end position="41"/>
    </location>
</feature>
<dbReference type="CDD" id="cd17321">
    <property type="entry name" value="MFS_MMR_MDR_like"/>
    <property type="match status" value="1"/>
</dbReference>
<name>A0A919T980_9ACTN</name>
<dbReference type="GO" id="GO:0022857">
    <property type="term" value="F:transmembrane transporter activity"/>
    <property type="evidence" value="ECO:0007669"/>
    <property type="project" value="InterPro"/>
</dbReference>
<evidence type="ECO:0000256" key="1">
    <source>
        <dbReference type="ARBA" id="ARBA00004651"/>
    </source>
</evidence>
<feature type="transmembrane region" description="Helical" evidence="6">
    <location>
        <begin position="335"/>
        <end position="356"/>
    </location>
</feature>
<evidence type="ECO:0000256" key="5">
    <source>
        <dbReference type="ARBA" id="ARBA00023136"/>
    </source>
</evidence>
<keyword evidence="4 6" id="KW-1133">Transmembrane helix</keyword>
<keyword evidence="3 6" id="KW-0812">Transmembrane</keyword>
<dbReference type="SUPFAM" id="SSF103473">
    <property type="entry name" value="MFS general substrate transporter"/>
    <property type="match status" value="1"/>
</dbReference>
<keyword evidence="5 6" id="KW-0472">Membrane</keyword>
<keyword evidence="9" id="KW-1185">Reference proteome</keyword>
<feature type="transmembrane region" description="Helical" evidence="6">
    <location>
        <begin position="407"/>
        <end position="427"/>
    </location>
</feature>
<sequence>MKTSVTIPASRSAPHARTVLAVGSLGFFLITLDISIVNVALPNITRELGGGTAGQQWTIDGYTLVFASLLLFAGNLADRVGAKKALVLGIVAFTLASAACAAAPSIGMLVAARCVQGAGAAVMLPASMALIREAFPDTGRRTRALGVWAVGGAVAALVGQPLGGLLTTVDWRLVFIVNLPVGAGMVLFLLAAAPSPTRPARFDWAGQVLAIVALSGLVYGLIEGGHLGFTSPVVVTTLVVAAVAMVAFVVVQARGDHPMMPLALFGSKGFRIALSAGFAFMVGNYGNVFATSLFLQQYLGLSALHAGLVYIPSAVFAIAGNLASGPVTNRFGPRLPVVAGQLAMVAGLVALVATVHLRSVPLVAVCLIPIGAGGSLAMPAVTGVVLSGVAPGLAGTASAVFNTFRQVGGAVAIAVFGSLMAGSATFLPGMRTSLAVAAGLLFGTALIGLRVQTTREEVMT</sequence>
<organism evidence="8 9">
    <name type="scientific">Paractinoplanes toevensis</name>
    <dbReference type="NCBI Taxonomy" id="571911"/>
    <lineage>
        <taxon>Bacteria</taxon>
        <taxon>Bacillati</taxon>
        <taxon>Actinomycetota</taxon>
        <taxon>Actinomycetes</taxon>
        <taxon>Micromonosporales</taxon>
        <taxon>Micromonosporaceae</taxon>
        <taxon>Paractinoplanes</taxon>
    </lineage>
</organism>
<dbReference type="RefSeq" id="WP_213006917.1">
    <property type="nucleotide sequence ID" value="NZ_BOQN01000038.1"/>
</dbReference>
<evidence type="ECO:0000313" key="9">
    <source>
        <dbReference type="Proteomes" id="UP000677082"/>
    </source>
</evidence>
<feature type="transmembrane region" description="Helical" evidence="6">
    <location>
        <begin position="301"/>
        <end position="323"/>
    </location>
</feature>
<feature type="transmembrane region" description="Helical" evidence="6">
    <location>
        <begin position="171"/>
        <end position="192"/>
    </location>
</feature>
<feature type="transmembrane region" description="Helical" evidence="6">
    <location>
        <begin position="85"/>
        <end position="104"/>
    </location>
</feature>
<proteinExistence type="predicted"/>
<evidence type="ECO:0000313" key="8">
    <source>
        <dbReference type="EMBL" id="GIM91027.1"/>
    </source>
</evidence>
<evidence type="ECO:0000256" key="2">
    <source>
        <dbReference type="ARBA" id="ARBA00022448"/>
    </source>
</evidence>
<dbReference type="Pfam" id="PF07690">
    <property type="entry name" value="MFS_1"/>
    <property type="match status" value="1"/>
</dbReference>
<feature type="transmembrane region" description="Helical" evidence="6">
    <location>
        <begin position="204"/>
        <end position="222"/>
    </location>
</feature>
<dbReference type="InterPro" id="IPR011701">
    <property type="entry name" value="MFS"/>
</dbReference>
<dbReference type="Proteomes" id="UP000677082">
    <property type="component" value="Unassembled WGS sequence"/>
</dbReference>
<feature type="transmembrane region" description="Helical" evidence="6">
    <location>
        <begin position="362"/>
        <end position="386"/>
    </location>
</feature>